<dbReference type="AlphaFoldDB" id="A0A0F9M057"/>
<dbReference type="Pfam" id="PF01569">
    <property type="entry name" value="PAP2"/>
    <property type="match status" value="1"/>
</dbReference>
<feature type="transmembrane region" description="Helical" evidence="1">
    <location>
        <begin position="38"/>
        <end position="57"/>
    </location>
</feature>
<protein>
    <recommendedName>
        <fullName evidence="2">Phosphatidic acid phosphatase type 2/haloperoxidase domain-containing protein</fullName>
    </recommendedName>
</protein>
<reference evidence="3" key="1">
    <citation type="journal article" date="2015" name="Nature">
        <title>Complex archaea that bridge the gap between prokaryotes and eukaryotes.</title>
        <authorList>
            <person name="Spang A."/>
            <person name="Saw J.H."/>
            <person name="Jorgensen S.L."/>
            <person name="Zaremba-Niedzwiedzka K."/>
            <person name="Martijn J."/>
            <person name="Lind A.E."/>
            <person name="van Eijk R."/>
            <person name="Schleper C."/>
            <person name="Guy L."/>
            <person name="Ettema T.J."/>
        </authorList>
    </citation>
    <scope>NUCLEOTIDE SEQUENCE</scope>
</reference>
<evidence type="ECO:0000313" key="3">
    <source>
        <dbReference type="EMBL" id="KKM62662.1"/>
    </source>
</evidence>
<dbReference type="PANTHER" id="PTHR14969">
    <property type="entry name" value="SPHINGOSINE-1-PHOSPHATE PHOSPHOHYDROLASE"/>
    <property type="match status" value="1"/>
</dbReference>
<feature type="transmembrane region" description="Helical" evidence="1">
    <location>
        <begin position="63"/>
        <end position="83"/>
    </location>
</feature>
<comment type="caution">
    <text evidence="3">The sequence shown here is derived from an EMBL/GenBank/DDBJ whole genome shotgun (WGS) entry which is preliminary data.</text>
</comment>
<feature type="transmembrane region" description="Helical" evidence="1">
    <location>
        <begin position="208"/>
        <end position="226"/>
    </location>
</feature>
<feature type="domain" description="Phosphatidic acid phosphatase type 2/haloperoxidase" evidence="2">
    <location>
        <begin position="60"/>
        <end position="173"/>
    </location>
</feature>
<evidence type="ECO:0000259" key="2">
    <source>
        <dbReference type="SMART" id="SM00014"/>
    </source>
</evidence>
<proteinExistence type="predicted"/>
<organism evidence="3">
    <name type="scientific">marine sediment metagenome</name>
    <dbReference type="NCBI Taxonomy" id="412755"/>
    <lineage>
        <taxon>unclassified sequences</taxon>
        <taxon>metagenomes</taxon>
        <taxon>ecological metagenomes</taxon>
    </lineage>
</organism>
<dbReference type="SUPFAM" id="SSF48317">
    <property type="entry name" value="Acid phosphatase/Vanadium-dependent haloperoxidase"/>
    <property type="match status" value="1"/>
</dbReference>
<dbReference type="InterPro" id="IPR000326">
    <property type="entry name" value="PAP2/HPO"/>
</dbReference>
<dbReference type="SMART" id="SM00014">
    <property type="entry name" value="acidPPc"/>
    <property type="match status" value="1"/>
</dbReference>
<accession>A0A0F9M057</accession>
<dbReference type="Gene3D" id="1.20.144.10">
    <property type="entry name" value="Phosphatidic acid phosphatase type 2/haloperoxidase"/>
    <property type="match status" value="1"/>
</dbReference>
<dbReference type="InterPro" id="IPR036938">
    <property type="entry name" value="PAP2/HPO_sf"/>
</dbReference>
<keyword evidence="1" id="KW-1133">Transmembrane helix</keyword>
<dbReference type="CDD" id="cd01610">
    <property type="entry name" value="PAP2_like"/>
    <property type="match status" value="1"/>
</dbReference>
<evidence type="ECO:0000256" key="1">
    <source>
        <dbReference type="SAM" id="Phobius"/>
    </source>
</evidence>
<sequence length="241" mass="28486">MDPKDFLIRIDEWDQKIILKYNGLGGKSLTNILKFTSFFGRETLWIFLIAFYLFIWYDPFLLSYFSATFLIGLILILAIKQIVKRSRPYQRLNNIDILEHKPTSRSFPSWHSYNIFSQGLLIGAFFLNSPLVTIALLIFGILVSFSRIQLGVHYPSDVIFGFIFGVIGFITAIYFIGPLIFEIFAYFEKILNYEIQYRQLNSWLYKNIWYFFLCLSLFFIIFLLAIHKTIIEKIKKINQIN</sequence>
<dbReference type="PANTHER" id="PTHR14969:SF13">
    <property type="entry name" value="AT30094P"/>
    <property type="match status" value="1"/>
</dbReference>
<name>A0A0F9M057_9ZZZZ</name>
<gene>
    <name evidence="3" type="ORF">LCGC14_1519430</name>
</gene>
<keyword evidence="1" id="KW-0472">Membrane</keyword>
<feature type="transmembrane region" description="Helical" evidence="1">
    <location>
        <begin position="158"/>
        <end position="187"/>
    </location>
</feature>
<dbReference type="EMBL" id="LAZR01011249">
    <property type="protein sequence ID" value="KKM62662.1"/>
    <property type="molecule type" value="Genomic_DNA"/>
</dbReference>
<keyword evidence="1" id="KW-0812">Transmembrane</keyword>
<feature type="transmembrane region" description="Helical" evidence="1">
    <location>
        <begin position="120"/>
        <end position="146"/>
    </location>
</feature>